<feature type="transmembrane region" description="Helical" evidence="1">
    <location>
        <begin position="208"/>
        <end position="227"/>
    </location>
</feature>
<accession>A0A9X4M0R2</accession>
<feature type="transmembrane region" description="Helical" evidence="1">
    <location>
        <begin position="149"/>
        <end position="175"/>
    </location>
</feature>
<organism evidence="2 3">
    <name type="scientific">Speluncibacter jeojiensis</name>
    <dbReference type="NCBI Taxonomy" id="2710754"/>
    <lineage>
        <taxon>Bacteria</taxon>
        <taxon>Bacillati</taxon>
        <taxon>Actinomycetota</taxon>
        <taxon>Actinomycetes</taxon>
        <taxon>Mycobacteriales</taxon>
        <taxon>Speluncibacteraceae</taxon>
        <taxon>Speluncibacter</taxon>
    </lineage>
</organism>
<gene>
    <name evidence="2" type="ORF">NVS88_09930</name>
</gene>
<keyword evidence="1" id="KW-1133">Transmembrane helix</keyword>
<keyword evidence="1" id="KW-0472">Membrane</keyword>
<sequence length="287" mass="30759">MKSTKLAELVNQEKIAAHRQNAEGWLLNNPVGRTAQRILDGFLAIELTDRAMTLAAQSFSSVLPVVIAVASIRQATPIRDTLTQQFGVSPSVLKHFEGVDYTAPTYTTFGVIGILMLIISGTSFARALGRVYARIWDVEPAGIRGAWRWLVAVLAAASAVAGAGAATRLAAISVLGPPLEWLAEFLVWLALWTLLPYLLTEGRISGRPLWATGFLTAVAVAATRIGARPFLTHSAASAQDKFGALGLVFTLISWAFVMWIVVIGVGVITKALLLDEGWVGKALRVKA</sequence>
<evidence type="ECO:0000313" key="3">
    <source>
        <dbReference type="Proteomes" id="UP001152755"/>
    </source>
</evidence>
<dbReference type="EMBL" id="JANRHA010000005">
    <property type="protein sequence ID" value="MDG3014875.1"/>
    <property type="molecule type" value="Genomic_DNA"/>
</dbReference>
<name>A0A9X4M0R2_9ACTN</name>
<evidence type="ECO:0000256" key="1">
    <source>
        <dbReference type="SAM" id="Phobius"/>
    </source>
</evidence>
<proteinExistence type="predicted"/>
<dbReference type="Proteomes" id="UP001152755">
    <property type="component" value="Unassembled WGS sequence"/>
</dbReference>
<dbReference type="AlphaFoldDB" id="A0A9X4M0R2"/>
<feature type="transmembrane region" description="Helical" evidence="1">
    <location>
        <begin position="247"/>
        <end position="274"/>
    </location>
</feature>
<keyword evidence="1" id="KW-0812">Transmembrane</keyword>
<feature type="transmembrane region" description="Helical" evidence="1">
    <location>
        <begin position="106"/>
        <end position="128"/>
    </location>
</feature>
<evidence type="ECO:0000313" key="2">
    <source>
        <dbReference type="EMBL" id="MDG3014875.1"/>
    </source>
</evidence>
<feature type="transmembrane region" description="Helical" evidence="1">
    <location>
        <begin position="181"/>
        <end position="199"/>
    </location>
</feature>
<keyword evidence="3" id="KW-1185">Reference proteome</keyword>
<reference evidence="2" key="1">
    <citation type="submission" date="2022-08" db="EMBL/GenBank/DDBJ databases">
        <title>Genome analysis of Corynebacteriales strain.</title>
        <authorList>
            <person name="Lee S.D."/>
        </authorList>
    </citation>
    <scope>NUCLEOTIDE SEQUENCE</scope>
    <source>
        <strain evidence="2">D3-21</strain>
    </source>
</reference>
<protein>
    <submittedName>
        <fullName evidence="2">YihY/virulence factor BrkB family protein</fullName>
    </submittedName>
</protein>
<dbReference type="RefSeq" id="WP_277834084.1">
    <property type="nucleotide sequence ID" value="NZ_JAAIVF010000005.1"/>
</dbReference>
<comment type="caution">
    <text evidence="2">The sequence shown here is derived from an EMBL/GenBank/DDBJ whole genome shotgun (WGS) entry which is preliminary data.</text>
</comment>